<proteinExistence type="predicted"/>
<feature type="transmembrane region" description="Helical" evidence="1">
    <location>
        <begin position="160"/>
        <end position="183"/>
    </location>
</feature>
<organism evidence="2 3">
    <name type="scientific">Actinomadura parmotrematis</name>
    <dbReference type="NCBI Taxonomy" id="2864039"/>
    <lineage>
        <taxon>Bacteria</taxon>
        <taxon>Bacillati</taxon>
        <taxon>Actinomycetota</taxon>
        <taxon>Actinomycetes</taxon>
        <taxon>Streptosporangiales</taxon>
        <taxon>Thermomonosporaceae</taxon>
        <taxon>Actinomadura</taxon>
    </lineage>
</organism>
<feature type="transmembrane region" description="Helical" evidence="1">
    <location>
        <begin position="129"/>
        <end position="154"/>
    </location>
</feature>
<evidence type="ECO:0000313" key="3">
    <source>
        <dbReference type="Proteomes" id="UP000774570"/>
    </source>
</evidence>
<sequence length="533" mass="53629">MSAAAGTPALVRLALRRDRIMIPAWVLVTFVLIAGSARATTDLYATVGQRVRFVATSNGTPAIVALYGRIPDARSPGSVALFKIDIIGAVLAAVLSILLVVRHTRAEEESGRLELVGATGVGRRAPLTAALLVAGGADLALGLLSAAGLVAVGLPVEGSLVAGTAFATVGFAFAAIAAVVAQLTSSGRAAVGLSSAVLVAVYVVRAAGDSADAGGARRLTWLSPLGWGRQFRPYAGDRWWVALVTLGFAAVMVAAAYVLVARRDLGAGLLPDRPGPPRAGRALAGPLGLAWRLQRTSLLWWTVAFAILGAVLGGMAGSVSDIVGDSAGAGDLITKLGGGEALTDAFLSTELSFLGIGAAVFGVQTAMRARGEETAGAAELVLAASVGRFRWLASWLAVALAGTALLMAVAGVASGLVYAGQSGDGGETGRLAGAALARVPAVWVSVGVVAAAFGLLPRLAAAGWAALALFLVLTEGGPLLGLPQGVQDVSPFTHVPHLPGGQASAAPFGWLFAVAVVLLAAGLAGFRRRDLTS</sequence>
<feature type="transmembrane region" description="Helical" evidence="1">
    <location>
        <begin position="503"/>
        <end position="526"/>
    </location>
</feature>
<feature type="transmembrane region" description="Helical" evidence="1">
    <location>
        <begin position="20"/>
        <end position="39"/>
    </location>
</feature>
<keyword evidence="1" id="KW-1133">Transmembrane helix</keyword>
<keyword evidence="1" id="KW-0472">Membrane</keyword>
<evidence type="ECO:0000313" key="2">
    <source>
        <dbReference type="EMBL" id="MBW8486165.1"/>
    </source>
</evidence>
<reference evidence="2 3" key="1">
    <citation type="submission" date="2021-07" db="EMBL/GenBank/DDBJ databases">
        <title>Actinomadura sp. PM05-2 isolated from lichen.</title>
        <authorList>
            <person name="Somphong A."/>
            <person name="Phongsopitanun W."/>
            <person name="Tanasupawat S."/>
            <person name="Peongsungnone V."/>
        </authorList>
    </citation>
    <scope>NUCLEOTIDE SEQUENCE [LARGE SCALE GENOMIC DNA]</scope>
    <source>
        <strain evidence="2 3">PM05-2</strain>
    </source>
</reference>
<feature type="transmembrane region" description="Helical" evidence="1">
    <location>
        <begin position="190"/>
        <end position="208"/>
    </location>
</feature>
<protein>
    <submittedName>
        <fullName evidence="2">ABC transporter permease</fullName>
    </submittedName>
</protein>
<name>A0ABS7G1S3_9ACTN</name>
<feature type="transmembrane region" description="Helical" evidence="1">
    <location>
        <begin position="395"/>
        <end position="419"/>
    </location>
</feature>
<keyword evidence="1" id="KW-0812">Transmembrane</keyword>
<feature type="transmembrane region" description="Helical" evidence="1">
    <location>
        <begin position="345"/>
        <end position="363"/>
    </location>
</feature>
<dbReference type="Proteomes" id="UP000774570">
    <property type="component" value="Unassembled WGS sequence"/>
</dbReference>
<gene>
    <name evidence="2" type="ORF">K1Y72_27600</name>
</gene>
<evidence type="ECO:0000256" key="1">
    <source>
        <dbReference type="SAM" id="Phobius"/>
    </source>
</evidence>
<feature type="transmembrane region" description="Helical" evidence="1">
    <location>
        <begin position="463"/>
        <end position="483"/>
    </location>
</feature>
<keyword evidence="3" id="KW-1185">Reference proteome</keyword>
<comment type="caution">
    <text evidence="2">The sequence shown here is derived from an EMBL/GenBank/DDBJ whole genome shotgun (WGS) entry which is preliminary data.</text>
</comment>
<feature type="transmembrane region" description="Helical" evidence="1">
    <location>
        <begin position="298"/>
        <end position="316"/>
    </location>
</feature>
<accession>A0ABS7G1S3</accession>
<feature type="transmembrane region" description="Helical" evidence="1">
    <location>
        <begin position="431"/>
        <end position="456"/>
    </location>
</feature>
<feature type="transmembrane region" description="Helical" evidence="1">
    <location>
        <begin position="239"/>
        <end position="260"/>
    </location>
</feature>
<dbReference type="RefSeq" id="WP_220169401.1">
    <property type="nucleotide sequence ID" value="NZ_JAIBOA010000021.1"/>
</dbReference>
<dbReference type="EMBL" id="JAIBOA010000021">
    <property type="protein sequence ID" value="MBW8486165.1"/>
    <property type="molecule type" value="Genomic_DNA"/>
</dbReference>
<feature type="transmembrane region" description="Helical" evidence="1">
    <location>
        <begin position="80"/>
        <end position="101"/>
    </location>
</feature>